<keyword evidence="2" id="KW-1185">Reference proteome</keyword>
<dbReference type="RefSeq" id="WP_143028547.1">
    <property type="nucleotide sequence ID" value="NZ_FMZV01000007.1"/>
</dbReference>
<name>A0A1G6UNU0_9RHOB</name>
<dbReference type="Proteomes" id="UP000199628">
    <property type="component" value="Unassembled WGS sequence"/>
</dbReference>
<dbReference type="EMBL" id="FMZV01000007">
    <property type="protein sequence ID" value="SDD42215.1"/>
    <property type="molecule type" value="Genomic_DNA"/>
</dbReference>
<dbReference type="OrthoDB" id="7868213at2"/>
<reference evidence="2" key="1">
    <citation type="submission" date="2016-10" db="EMBL/GenBank/DDBJ databases">
        <authorList>
            <person name="Varghese N."/>
            <person name="Submissions S."/>
        </authorList>
    </citation>
    <scope>NUCLEOTIDE SEQUENCE [LARGE SCALE GENOMIC DNA]</scope>
    <source>
        <strain evidence="2">CGMCC 1.9108</strain>
    </source>
</reference>
<proteinExistence type="predicted"/>
<organism evidence="1 2">
    <name type="scientific">Ruegeria marina</name>
    <dbReference type="NCBI Taxonomy" id="639004"/>
    <lineage>
        <taxon>Bacteria</taxon>
        <taxon>Pseudomonadati</taxon>
        <taxon>Pseudomonadota</taxon>
        <taxon>Alphaproteobacteria</taxon>
        <taxon>Rhodobacterales</taxon>
        <taxon>Roseobacteraceae</taxon>
        <taxon>Ruegeria</taxon>
    </lineage>
</organism>
<gene>
    <name evidence="1" type="ORF">SAMN04488239_107106</name>
</gene>
<evidence type="ECO:0008006" key="3">
    <source>
        <dbReference type="Google" id="ProtNLM"/>
    </source>
</evidence>
<dbReference type="STRING" id="639004.SAMN04488239_107106"/>
<sequence>MDERLWTDRALADGEAIAAAGCRISRSGTGHQTLVSGDLTAAISMLAPDAPLLGFAEVSDTPEQAIRIARDHALLVTSNPVQEDPGWHSAGFALSDAGNRFACLDLAGHGAMDVLAHGLASAAPVGSPSAALYFVGLPVLVTGTRTGLKLWVDQAHLTYLTGFIARIGRNAGPAFDS</sequence>
<accession>A0A1G6UNU0</accession>
<evidence type="ECO:0000313" key="2">
    <source>
        <dbReference type="Proteomes" id="UP000199628"/>
    </source>
</evidence>
<protein>
    <recommendedName>
        <fullName evidence="3">Sarcosine oxidase subunit gamma</fullName>
    </recommendedName>
</protein>
<dbReference type="AlphaFoldDB" id="A0A1G6UNU0"/>
<evidence type="ECO:0000313" key="1">
    <source>
        <dbReference type="EMBL" id="SDD42215.1"/>
    </source>
</evidence>